<dbReference type="RefSeq" id="WP_209856925.1">
    <property type="nucleotide sequence ID" value="NZ_JAGGJV010000013.1"/>
</dbReference>
<reference evidence="1 2" key="1">
    <citation type="submission" date="2021-03" db="EMBL/GenBank/DDBJ databases">
        <title>Genomic Encyclopedia of Type Strains, Phase IV (KMG-IV): sequencing the most valuable type-strain genomes for metagenomic binning, comparative biology and taxonomic classification.</title>
        <authorList>
            <person name="Goeker M."/>
        </authorList>
    </citation>
    <scope>NUCLEOTIDE SEQUENCE [LARGE SCALE GENOMIC DNA]</scope>
    <source>
        <strain evidence="1 2">DSM 26427</strain>
    </source>
</reference>
<dbReference type="Gene3D" id="3.40.50.150">
    <property type="entry name" value="Vaccinia Virus protein VP39"/>
    <property type="match status" value="1"/>
</dbReference>
<comment type="caution">
    <text evidence="1">The sequence shown here is derived from an EMBL/GenBank/DDBJ whole genome shotgun (WGS) entry which is preliminary data.</text>
</comment>
<evidence type="ECO:0000313" key="2">
    <source>
        <dbReference type="Proteomes" id="UP000823786"/>
    </source>
</evidence>
<organism evidence="1 2">
    <name type="scientific">Rhizobium herbae</name>
    <dbReference type="NCBI Taxonomy" id="508661"/>
    <lineage>
        <taxon>Bacteria</taxon>
        <taxon>Pseudomonadati</taxon>
        <taxon>Pseudomonadota</taxon>
        <taxon>Alphaproteobacteria</taxon>
        <taxon>Hyphomicrobiales</taxon>
        <taxon>Rhizobiaceae</taxon>
        <taxon>Rhizobium/Agrobacterium group</taxon>
        <taxon>Rhizobium</taxon>
    </lineage>
</organism>
<gene>
    <name evidence="1" type="ORF">J2Z75_005559</name>
</gene>
<dbReference type="GO" id="GO:0008168">
    <property type="term" value="F:methyltransferase activity"/>
    <property type="evidence" value="ECO:0007669"/>
    <property type="project" value="UniProtKB-KW"/>
</dbReference>
<dbReference type="GO" id="GO:0032259">
    <property type="term" value="P:methylation"/>
    <property type="evidence" value="ECO:0007669"/>
    <property type="project" value="UniProtKB-KW"/>
</dbReference>
<keyword evidence="2" id="KW-1185">Reference proteome</keyword>
<keyword evidence="1" id="KW-0808">Transferase</keyword>
<sequence length="211" mass="24511">MSLIELRNHPELKDRLRKTLQAVGYETDDWVRVMMYRDAFAFIREQGPEKLDALEISGGVQWRREFNFKSYRTTEYPGFDICSETLPQSFDLIIADQIFEHLKWPMRAARNVYSMLRPGGHFIIATPFLLRVHASPIDCNRWTETGLSCLLQEAGFAEKDIVTKSWGNRSCVQANFKRWQKAGFLGSLKNEPNFPVMVWAFARKPLDSAEK</sequence>
<evidence type="ECO:0000313" key="1">
    <source>
        <dbReference type="EMBL" id="MBP1862028.1"/>
    </source>
</evidence>
<dbReference type="Proteomes" id="UP000823786">
    <property type="component" value="Unassembled WGS sequence"/>
</dbReference>
<dbReference type="EMBL" id="JAGGJV010000013">
    <property type="protein sequence ID" value="MBP1862028.1"/>
    <property type="molecule type" value="Genomic_DNA"/>
</dbReference>
<proteinExistence type="predicted"/>
<dbReference type="InterPro" id="IPR029063">
    <property type="entry name" value="SAM-dependent_MTases_sf"/>
</dbReference>
<protein>
    <submittedName>
        <fullName evidence="1">SAM-dependent methyltransferase</fullName>
    </submittedName>
</protein>
<dbReference type="SUPFAM" id="SSF53335">
    <property type="entry name" value="S-adenosyl-L-methionine-dependent methyltransferases"/>
    <property type="match status" value="1"/>
</dbReference>
<keyword evidence="1" id="KW-0489">Methyltransferase</keyword>
<accession>A0ABS4EVR8</accession>
<dbReference type="Pfam" id="PF13489">
    <property type="entry name" value="Methyltransf_23"/>
    <property type="match status" value="1"/>
</dbReference>
<name>A0ABS4EVR8_9HYPH</name>